<dbReference type="GO" id="GO:0006226">
    <property type="term" value="P:dUMP biosynthetic process"/>
    <property type="evidence" value="ECO:0007669"/>
    <property type="project" value="InterPro"/>
</dbReference>
<dbReference type="EC" id="3.6.1.23" evidence="3"/>
<dbReference type="CDD" id="cd07557">
    <property type="entry name" value="trimeric_dUTPase"/>
    <property type="match status" value="1"/>
</dbReference>
<evidence type="ECO:0000256" key="4">
    <source>
        <dbReference type="ARBA" id="ARBA00022801"/>
    </source>
</evidence>
<dbReference type="SUPFAM" id="SSF51283">
    <property type="entry name" value="dUTPase-like"/>
    <property type="match status" value="1"/>
</dbReference>
<accession>A0A7L9AXJ3</accession>
<dbReference type="PANTHER" id="PTHR11241:SF0">
    <property type="entry name" value="DEOXYURIDINE 5'-TRIPHOSPHATE NUCLEOTIDOHYDROLASE"/>
    <property type="match status" value="1"/>
</dbReference>
<evidence type="ECO:0000256" key="2">
    <source>
        <dbReference type="ARBA" id="ARBA00006581"/>
    </source>
</evidence>
<dbReference type="InterPro" id="IPR033704">
    <property type="entry name" value="dUTPase_trimeric"/>
</dbReference>
<dbReference type="EMBL" id="MT663534">
    <property type="protein sequence ID" value="QOI90289.1"/>
    <property type="molecule type" value="Genomic_DNA"/>
</dbReference>
<dbReference type="GO" id="GO:0000287">
    <property type="term" value="F:magnesium ion binding"/>
    <property type="evidence" value="ECO:0007669"/>
    <property type="project" value="InterPro"/>
</dbReference>
<evidence type="ECO:0000256" key="5">
    <source>
        <dbReference type="ARBA" id="ARBA00023080"/>
    </source>
</evidence>
<evidence type="ECO:0000313" key="8">
    <source>
        <dbReference type="Proteomes" id="UP001162120"/>
    </source>
</evidence>
<proteinExistence type="inferred from homology"/>
<evidence type="ECO:0000259" key="6">
    <source>
        <dbReference type="Pfam" id="PF00692"/>
    </source>
</evidence>
<dbReference type="NCBIfam" id="TIGR00576">
    <property type="entry name" value="dut"/>
    <property type="match status" value="1"/>
</dbReference>
<keyword evidence="8" id="KW-1185">Reference proteome</keyword>
<gene>
    <name evidence="7" type="ORF">HWQ62_00152</name>
</gene>
<dbReference type="InterPro" id="IPR029054">
    <property type="entry name" value="dUTPase-like"/>
</dbReference>
<protein>
    <recommendedName>
        <fullName evidence="3">dUTP diphosphatase</fullName>
        <ecNumber evidence="3">3.6.1.23</ecNumber>
    </recommendedName>
</protein>
<comment type="function">
    <text evidence="1">This enzyme is involved in nucleotide metabolism: it produces dUMP, the immediate precursor of thymidine nucleotides and it decreases the intracellular concentration of dUTP so that uracil cannot be incorporated into DNA.</text>
</comment>
<dbReference type="GO" id="GO:0004170">
    <property type="term" value="F:dUTP diphosphatase activity"/>
    <property type="evidence" value="ECO:0007669"/>
    <property type="project" value="UniProtKB-EC"/>
</dbReference>
<dbReference type="NCBIfam" id="NF001862">
    <property type="entry name" value="PRK00601.1"/>
    <property type="match status" value="1"/>
</dbReference>
<name>A0A7L9AXJ3_9VIRU</name>
<organism evidence="7 8">
    <name type="scientific">Pyramimonas orientalis virus 01B</name>
    <dbReference type="NCBI Taxonomy" id="3134525"/>
    <lineage>
        <taxon>Viruses</taxon>
        <taxon>Varidnaviria</taxon>
        <taxon>Bamfordvirae</taxon>
        <taxon>Nucleocytoviricota</taxon>
        <taxon>Megaviricetes</taxon>
        <taxon>Imitervirales</taxon>
        <taxon>Allomimiviridae</taxon>
        <taxon>Heliosvirus</taxon>
        <taxon>Heliosvirus raunefjordenense</taxon>
    </lineage>
</organism>
<dbReference type="Gene3D" id="2.70.40.10">
    <property type="match status" value="1"/>
</dbReference>
<dbReference type="InterPro" id="IPR036157">
    <property type="entry name" value="dUTPase-like_sf"/>
</dbReference>
<reference evidence="7" key="1">
    <citation type="submission" date="2020-06" db="EMBL/GenBank/DDBJ databases">
        <title>Lateral gene transfer of anion-conducting channel rhodopsins between green algae and giant viruses.</title>
        <authorList>
            <person name="Rozenberg A."/>
            <person name="Oppermann J."/>
            <person name="Wietek J."/>
            <person name="Fernandez Lahore R.G."/>
            <person name="Sandaa R.-A."/>
            <person name="Bratbak G."/>
            <person name="Hegemann P."/>
            <person name="Beja O."/>
        </authorList>
    </citation>
    <scope>NUCLEOTIDE SEQUENCE</scope>
    <source>
        <strain evidence="7">01B</strain>
    </source>
</reference>
<evidence type="ECO:0000256" key="3">
    <source>
        <dbReference type="ARBA" id="ARBA00012379"/>
    </source>
</evidence>
<evidence type="ECO:0000313" key="7">
    <source>
        <dbReference type="EMBL" id="QOI90289.1"/>
    </source>
</evidence>
<evidence type="ECO:0000256" key="1">
    <source>
        <dbReference type="ARBA" id="ARBA00003495"/>
    </source>
</evidence>
<dbReference type="Pfam" id="PF00692">
    <property type="entry name" value="dUTPase"/>
    <property type="match status" value="1"/>
</dbReference>
<keyword evidence="5" id="KW-0546">Nucleotide metabolism</keyword>
<dbReference type="PANTHER" id="PTHR11241">
    <property type="entry name" value="DEOXYURIDINE 5'-TRIPHOSPHATE NUCLEOTIDOHYDROLASE"/>
    <property type="match status" value="1"/>
</dbReference>
<feature type="domain" description="dUTPase-like" evidence="6">
    <location>
        <begin position="13"/>
        <end position="140"/>
    </location>
</feature>
<sequence length="141" mass="15137">MEKLLVKKLFDDAVLPKRQTTDSAGYDICSYDDYVIPPSSKQLIDTGISFTVPIGTYGQLAPRSGMSCKGTHVGAGVIDRDYTGHVKVLLFNLNTDNDVVIQKGDRVAQLLLKKISVCVVEEVEELSPSIRGAGGFGSTGS</sequence>
<keyword evidence="4 7" id="KW-0378">Hydrolase</keyword>
<dbReference type="Proteomes" id="UP001162120">
    <property type="component" value="Segment"/>
</dbReference>
<dbReference type="InterPro" id="IPR008181">
    <property type="entry name" value="dUTPase"/>
</dbReference>
<comment type="similarity">
    <text evidence="2">Belongs to the dUTPase family.</text>
</comment>
<dbReference type="GO" id="GO:0046081">
    <property type="term" value="P:dUTP catabolic process"/>
    <property type="evidence" value="ECO:0007669"/>
    <property type="project" value="InterPro"/>
</dbReference>